<feature type="domain" description="PEP-utilising enzyme C-terminal" evidence="9">
    <location>
        <begin position="128"/>
        <end position="272"/>
    </location>
</feature>
<reference evidence="10" key="1">
    <citation type="journal article" date="2014" name="Front. Microbiol.">
        <title>High frequency of phylogenetically diverse reductive dehalogenase-homologous genes in deep subseafloor sedimentary metagenomes.</title>
        <authorList>
            <person name="Kawai M."/>
            <person name="Futagami T."/>
            <person name="Toyoda A."/>
            <person name="Takaki Y."/>
            <person name="Nishi S."/>
            <person name="Hori S."/>
            <person name="Arai W."/>
            <person name="Tsubouchi T."/>
            <person name="Morono Y."/>
            <person name="Uchiyama I."/>
            <person name="Ito T."/>
            <person name="Fujiyama A."/>
            <person name="Inagaki F."/>
            <person name="Takami H."/>
        </authorList>
    </citation>
    <scope>NUCLEOTIDE SEQUENCE</scope>
    <source>
        <strain evidence="10">Expedition CK06-06</strain>
    </source>
</reference>
<keyword evidence="6" id="KW-0418">Kinase</keyword>
<dbReference type="PANTHER" id="PTHR22931">
    <property type="entry name" value="PHOSPHOENOLPYRUVATE DIKINASE-RELATED"/>
    <property type="match status" value="1"/>
</dbReference>
<evidence type="ECO:0000313" key="10">
    <source>
        <dbReference type="EMBL" id="GAJ01854.1"/>
    </source>
</evidence>
<dbReference type="InterPro" id="IPR015813">
    <property type="entry name" value="Pyrv/PenolPyrv_kinase-like_dom"/>
</dbReference>
<dbReference type="InterPro" id="IPR010121">
    <property type="entry name" value="Pyruvate_phosphate_dikinase"/>
</dbReference>
<accession>X1T985</accession>
<dbReference type="EC" id="2.7.9.1" evidence="3"/>
<feature type="non-terminal residue" evidence="10">
    <location>
        <position position="272"/>
    </location>
</feature>
<proteinExistence type="inferred from homology"/>
<dbReference type="Gene3D" id="3.20.20.60">
    <property type="entry name" value="Phosphoenolpyruvate-binding domains"/>
    <property type="match status" value="1"/>
</dbReference>
<dbReference type="SUPFAM" id="SSF52009">
    <property type="entry name" value="Phosphohistidine domain"/>
    <property type="match status" value="1"/>
</dbReference>
<feature type="domain" description="PEP-utilising enzyme mobile" evidence="8">
    <location>
        <begin position="30"/>
        <end position="110"/>
    </location>
</feature>
<dbReference type="SUPFAM" id="SSF51621">
    <property type="entry name" value="Phosphoenolpyruvate/pyruvate domain"/>
    <property type="match status" value="1"/>
</dbReference>
<keyword evidence="5" id="KW-0479">Metal-binding</keyword>
<dbReference type="AlphaFoldDB" id="X1T985"/>
<comment type="similarity">
    <text evidence="2">Belongs to the PEP-utilizing enzyme family.</text>
</comment>
<comment type="cofactor">
    <cofactor evidence="1">
        <name>Mg(2+)</name>
        <dbReference type="ChEBI" id="CHEBI:18420"/>
    </cofactor>
</comment>
<evidence type="ECO:0000256" key="5">
    <source>
        <dbReference type="ARBA" id="ARBA00022723"/>
    </source>
</evidence>
<evidence type="ECO:0000256" key="7">
    <source>
        <dbReference type="ARBA" id="ARBA00022842"/>
    </source>
</evidence>
<evidence type="ECO:0000256" key="1">
    <source>
        <dbReference type="ARBA" id="ARBA00001946"/>
    </source>
</evidence>
<comment type="caution">
    <text evidence="10">The sequence shown here is derived from an EMBL/GenBank/DDBJ whole genome shotgun (WGS) entry which is preliminary data.</text>
</comment>
<feature type="non-terminal residue" evidence="10">
    <location>
        <position position="1"/>
    </location>
</feature>
<gene>
    <name evidence="10" type="ORF">S12H4_33978</name>
</gene>
<dbReference type="GO" id="GO:0016301">
    <property type="term" value="F:kinase activity"/>
    <property type="evidence" value="ECO:0007669"/>
    <property type="project" value="UniProtKB-KW"/>
</dbReference>
<evidence type="ECO:0000259" key="9">
    <source>
        <dbReference type="Pfam" id="PF02896"/>
    </source>
</evidence>
<dbReference type="PROSITE" id="PS00370">
    <property type="entry name" value="PEP_ENZYMES_PHOS_SITE"/>
    <property type="match status" value="1"/>
</dbReference>
<dbReference type="Pfam" id="PF02896">
    <property type="entry name" value="PEP-utilizers_C"/>
    <property type="match status" value="1"/>
</dbReference>
<dbReference type="Pfam" id="PF00391">
    <property type="entry name" value="PEP-utilizers"/>
    <property type="match status" value="1"/>
</dbReference>
<dbReference type="GO" id="GO:0046872">
    <property type="term" value="F:metal ion binding"/>
    <property type="evidence" value="ECO:0007669"/>
    <property type="project" value="UniProtKB-KW"/>
</dbReference>
<dbReference type="GO" id="GO:0050242">
    <property type="term" value="F:pyruvate, phosphate dikinase activity"/>
    <property type="evidence" value="ECO:0007669"/>
    <property type="project" value="UniProtKB-EC"/>
</dbReference>
<keyword evidence="4" id="KW-0808">Transferase</keyword>
<dbReference type="InterPro" id="IPR036637">
    <property type="entry name" value="Phosphohistidine_dom_sf"/>
</dbReference>
<protein>
    <recommendedName>
        <fullName evidence="3">pyruvate, phosphate dikinase</fullName>
        <ecNumber evidence="3">2.7.9.1</ecNumber>
    </recommendedName>
</protein>
<evidence type="ECO:0000259" key="8">
    <source>
        <dbReference type="Pfam" id="PF00391"/>
    </source>
</evidence>
<name>X1T985_9ZZZZ</name>
<evidence type="ECO:0000256" key="4">
    <source>
        <dbReference type="ARBA" id="ARBA00022679"/>
    </source>
</evidence>
<evidence type="ECO:0000256" key="6">
    <source>
        <dbReference type="ARBA" id="ARBA00022777"/>
    </source>
</evidence>
<dbReference type="InterPro" id="IPR000121">
    <property type="entry name" value="PEP_util_C"/>
</dbReference>
<dbReference type="PANTHER" id="PTHR22931:SF9">
    <property type="entry name" value="PYRUVATE, PHOSPHATE DIKINASE 1, CHLOROPLASTIC"/>
    <property type="match status" value="1"/>
</dbReference>
<sequence>GLPASPGVASGKIIFDPEELAQLAREGGDEFILVRNKTSADDFPGIRAAIGVLTATGGITSHAAVVTRGMGKTCIVGASGININEVREEFVAGNRIFRKGDYITLDGTEGEVIAGKSPIIAPKPSRDFEELLVGTDLAKRLKVMANADNPQDAKLARELGAEGVGLCRTEHMFFQPDRIDHFRRVIIAEESRAKEKALEELLRIQRADFWQIFAQMEGLPVTIRLLDPPLHEFLPPPHAADELKALSQHLSTPFEKLRDRVEELHESNPMLG</sequence>
<dbReference type="InterPro" id="IPR018274">
    <property type="entry name" value="PEP_util_AS"/>
</dbReference>
<dbReference type="Gene3D" id="3.50.30.10">
    <property type="entry name" value="Phosphohistidine domain"/>
    <property type="match status" value="1"/>
</dbReference>
<dbReference type="EMBL" id="BARW01020067">
    <property type="protein sequence ID" value="GAJ01854.1"/>
    <property type="molecule type" value="Genomic_DNA"/>
</dbReference>
<dbReference type="InterPro" id="IPR040442">
    <property type="entry name" value="Pyrv_kinase-like_dom_sf"/>
</dbReference>
<keyword evidence="7" id="KW-0460">Magnesium</keyword>
<evidence type="ECO:0000256" key="3">
    <source>
        <dbReference type="ARBA" id="ARBA00011994"/>
    </source>
</evidence>
<evidence type="ECO:0000256" key="2">
    <source>
        <dbReference type="ARBA" id="ARBA00007837"/>
    </source>
</evidence>
<dbReference type="InterPro" id="IPR008279">
    <property type="entry name" value="PEP-util_enz_mobile_dom"/>
</dbReference>
<organism evidence="10">
    <name type="scientific">marine sediment metagenome</name>
    <dbReference type="NCBI Taxonomy" id="412755"/>
    <lineage>
        <taxon>unclassified sequences</taxon>
        <taxon>metagenomes</taxon>
        <taxon>ecological metagenomes</taxon>
    </lineage>
</organism>